<dbReference type="InterPro" id="IPR003439">
    <property type="entry name" value="ABC_transporter-like_ATP-bd"/>
</dbReference>
<dbReference type="GO" id="GO:0016887">
    <property type="term" value="F:ATP hydrolysis activity"/>
    <property type="evidence" value="ECO:0007669"/>
    <property type="project" value="InterPro"/>
</dbReference>
<protein>
    <submittedName>
        <fullName evidence="11">Abc transporter atp binding and permease protein</fullName>
    </submittedName>
</protein>
<reference evidence="11 12" key="1">
    <citation type="journal article" date="2015" name="Genome Announc.">
        <title>Expanding the biotechnology potential of lactobacilli through comparative genomics of 213 strains and associated genera.</title>
        <authorList>
            <person name="Sun Z."/>
            <person name="Harris H.M."/>
            <person name="McCann A."/>
            <person name="Guo C."/>
            <person name="Argimon S."/>
            <person name="Zhang W."/>
            <person name="Yang X."/>
            <person name="Jeffery I.B."/>
            <person name="Cooney J.C."/>
            <person name="Kagawa T.F."/>
            <person name="Liu W."/>
            <person name="Song Y."/>
            <person name="Salvetti E."/>
            <person name="Wrobel A."/>
            <person name="Rasinkangas P."/>
            <person name="Parkhill J."/>
            <person name="Rea M.C."/>
            <person name="O'Sullivan O."/>
            <person name="Ritari J."/>
            <person name="Douillard F.P."/>
            <person name="Paul Ross R."/>
            <person name="Yang R."/>
            <person name="Briner A.E."/>
            <person name="Felis G.E."/>
            <person name="de Vos W.M."/>
            <person name="Barrangou R."/>
            <person name="Klaenhammer T.R."/>
            <person name="Caufield P.W."/>
            <person name="Cui Y."/>
            <person name="Zhang H."/>
            <person name="O'Toole P.W."/>
        </authorList>
    </citation>
    <scope>NUCLEOTIDE SEQUENCE [LARGE SCALE GENOMIC DNA]</scope>
    <source>
        <strain evidence="11 12">DSM 19674</strain>
    </source>
</reference>
<dbReference type="Pfam" id="PF00005">
    <property type="entry name" value="ABC_tran"/>
    <property type="match status" value="1"/>
</dbReference>
<dbReference type="Proteomes" id="UP000051515">
    <property type="component" value="Unassembled WGS sequence"/>
</dbReference>
<dbReference type="EMBL" id="AZDY01000037">
    <property type="protein sequence ID" value="KRK83102.1"/>
    <property type="molecule type" value="Genomic_DNA"/>
</dbReference>
<dbReference type="InterPro" id="IPR017871">
    <property type="entry name" value="ABC_transporter-like_CS"/>
</dbReference>
<dbReference type="OrthoDB" id="2326711at2"/>
<dbReference type="PROSITE" id="PS50929">
    <property type="entry name" value="ABC_TM1F"/>
    <property type="match status" value="1"/>
</dbReference>
<evidence type="ECO:0000259" key="10">
    <source>
        <dbReference type="PROSITE" id="PS50929"/>
    </source>
</evidence>
<dbReference type="GO" id="GO:0005524">
    <property type="term" value="F:ATP binding"/>
    <property type="evidence" value="ECO:0007669"/>
    <property type="project" value="UniProtKB-KW"/>
</dbReference>
<dbReference type="AlphaFoldDB" id="A0A0R1KI11"/>
<dbReference type="PANTHER" id="PTHR43394:SF1">
    <property type="entry name" value="ATP-BINDING CASSETTE SUB-FAMILY B MEMBER 10, MITOCHONDRIAL"/>
    <property type="match status" value="1"/>
</dbReference>
<dbReference type="InterPro" id="IPR003593">
    <property type="entry name" value="AAA+_ATPase"/>
</dbReference>
<dbReference type="InterPro" id="IPR036640">
    <property type="entry name" value="ABC1_TM_sf"/>
</dbReference>
<dbReference type="SUPFAM" id="SSF90123">
    <property type="entry name" value="ABC transporter transmembrane region"/>
    <property type="match status" value="1"/>
</dbReference>
<dbReference type="InterPro" id="IPR011527">
    <property type="entry name" value="ABC1_TM_dom"/>
</dbReference>
<dbReference type="SUPFAM" id="SSF52540">
    <property type="entry name" value="P-loop containing nucleoside triphosphate hydrolases"/>
    <property type="match status" value="1"/>
</dbReference>
<sequence>MIKTMMDNHRKMTVLVIFLAIISSAIQTSSNLILIYAINAIVAHKLNLFIKKLVIMILLYLLFWMTGYYKNVLEEILIQRENHRIRNKYIDNQIIKSFSDKISTDKSINLLTSDILLYDQQYLQGFFKLFNCIFGILFASTALIILHWSLFLLSIIMIICLIMSPKLVGHRLQKTTKKISECNNDLLKTLNDWFAGSQDLLWNNAIIQLWKHSRPAFDDLENSYVDQKRAQQTAIQFGAFINILSQASIISLAGILAIHGVVSLGVVMSAGNLAFQLFGAVSIATNSIILLQSGTGLRDKLKRAISPYSYDSNSTKITFNDVKTITAHDLSYTFKNGKTIKYPDFHVEYGDKVLITGPSGSGKTTLINLLSGHLKNYNGSLTLNNYRYSSLSNHSLLNVIGIQPQYYHIFNDSIVNNITLYDNKFSHADVLKSLRSAQLFDKISSLPDGLDTKIGKTSNVLSGGEMQRISLARFFIRKKVMLIVDEGTSALDKSRAEDVMRLLTNRPNLTLFVITHSTDKKILNMFNKHIELN</sequence>
<feature type="transmembrane region" description="Helical" evidence="8">
    <location>
        <begin position="237"/>
        <end position="261"/>
    </location>
</feature>
<comment type="subcellular location">
    <subcellularLocation>
        <location evidence="1">Cell membrane</location>
        <topology evidence="1">Multi-pass membrane protein</topology>
    </subcellularLocation>
</comment>
<evidence type="ECO:0000313" key="11">
    <source>
        <dbReference type="EMBL" id="KRK83102.1"/>
    </source>
</evidence>
<proteinExistence type="predicted"/>
<keyword evidence="5 8" id="KW-1133">Transmembrane helix</keyword>
<organism evidence="11 12">
    <name type="scientific">Companilactobacillus bobalius DSM 19674</name>
    <dbReference type="NCBI Taxonomy" id="1423788"/>
    <lineage>
        <taxon>Bacteria</taxon>
        <taxon>Bacillati</taxon>
        <taxon>Bacillota</taxon>
        <taxon>Bacilli</taxon>
        <taxon>Lactobacillales</taxon>
        <taxon>Lactobacillaceae</taxon>
        <taxon>Companilactobacillus</taxon>
        <taxon>Companilactobacillus bobalius</taxon>
    </lineage>
</organism>
<feature type="transmembrane region" description="Helical" evidence="8">
    <location>
        <begin position="273"/>
        <end position="293"/>
    </location>
</feature>
<dbReference type="STRING" id="1423788.FC78_GL001911"/>
<evidence type="ECO:0000256" key="1">
    <source>
        <dbReference type="ARBA" id="ARBA00004651"/>
    </source>
</evidence>
<evidence type="ECO:0000256" key="2">
    <source>
        <dbReference type="ARBA" id="ARBA00022692"/>
    </source>
</evidence>
<keyword evidence="3" id="KW-0547">Nucleotide-binding</keyword>
<dbReference type="GO" id="GO:0015421">
    <property type="term" value="F:ABC-type oligopeptide transporter activity"/>
    <property type="evidence" value="ECO:0007669"/>
    <property type="project" value="TreeGrafter"/>
</dbReference>
<feature type="transmembrane region" description="Helical" evidence="8">
    <location>
        <begin position="151"/>
        <end position="168"/>
    </location>
</feature>
<evidence type="ECO:0000256" key="3">
    <source>
        <dbReference type="ARBA" id="ARBA00022741"/>
    </source>
</evidence>
<evidence type="ECO:0000313" key="12">
    <source>
        <dbReference type="Proteomes" id="UP000051515"/>
    </source>
</evidence>
<dbReference type="GO" id="GO:0005886">
    <property type="term" value="C:plasma membrane"/>
    <property type="evidence" value="ECO:0007669"/>
    <property type="project" value="UniProtKB-SubCell"/>
</dbReference>
<keyword evidence="4" id="KW-0067">ATP-binding</keyword>
<dbReference type="Pfam" id="PF00664">
    <property type="entry name" value="ABC_membrane"/>
    <property type="match status" value="1"/>
</dbReference>
<evidence type="ECO:0000256" key="6">
    <source>
        <dbReference type="ARBA" id="ARBA00023136"/>
    </source>
</evidence>
<dbReference type="InterPro" id="IPR039421">
    <property type="entry name" value="Type_1_exporter"/>
</dbReference>
<evidence type="ECO:0000256" key="5">
    <source>
        <dbReference type="ARBA" id="ARBA00022989"/>
    </source>
</evidence>
<dbReference type="SMART" id="SM00382">
    <property type="entry name" value="AAA"/>
    <property type="match status" value="1"/>
</dbReference>
<name>A0A0R1KI11_9LACO</name>
<feature type="domain" description="ABC transmembrane type-1" evidence="10">
    <location>
        <begin position="14"/>
        <end position="293"/>
    </location>
</feature>
<keyword evidence="12" id="KW-1185">Reference proteome</keyword>
<evidence type="ECO:0000256" key="4">
    <source>
        <dbReference type="ARBA" id="ARBA00022840"/>
    </source>
</evidence>
<evidence type="ECO:0000256" key="7">
    <source>
        <dbReference type="PROSITE-ProRule" id="PRU00182"/>
    </source>
</evidence>
<dbReference type="Gene3D" id="1.20.1560.10">
    <property type="entry name" value="ABC transporter type 1, transmembrane domain"/>
    <property type="match status" value="1"/>
</dbReference>
<evidence type="ECO:0000256" key="8">
    <source>
        <dbReference type="SAM" id="Phobius"/>
    </source>
</evidence>
<dbReference type="PROSITE" id="PS50893">
    <property type="entry name" value="ABC_TRANSPORTER_2"/>
    <property type="match status" value="1"/>
</dbReference>
<dbReference type="PATRIC" id="fig|1423788.3.peg.1974"/>
<dbReference type="PROSITE" id="PS50889">
    <property type="entry name" value="S4"/>
    <property type="match status" value="1"/>
</dbReference>
<feature type="transmembrane region" description="Helical" evidence="8">
    <location>
        <begin position="126"/>
        <end position="145"/>
    </location>
</feature>
<keyword evidence="6 8" id="KW-0472">Membrane</keyword>
<gene>
    <name evidence="11" type="ORF">FC78_GL001911</name>
</gene>
<dbReference type="PANTHER" id="PTHR43394">
    <property type="entry name" value="ATP-DEPENDENT PERMEASE MDL1, MITOCHONDRIAL"/>
    <property type="match status" value="1"/>
</dbReference>
<dbReference type="GO" id="GO:0003723">
    <property type="term" value="F:RNA binding"/>
    <property type="evidence" value="ECO:0007669"/>
    <property type="project" value="UniProtKB-KW"/>
</dbReference>
<keyword evidence="2 8" id="KW-0812">Transmembrane</keyword>
<feature type="domain" description="ABC transporter" evidence="9">
    <location>
        <begin position="325"/>
        <end position="530"/>
    </location>
</feature>
<dbReference type="RefSeq" id="WP_056952439.1">
    <property type="nucleotide sequence ID" value="NZ_AZDY01000037.1"/>
</dbReference>
<feature type="transmembrane region" description="Helical" evidence="8">
    <location>
        <begin position="49"/>
        <end position="69"/>
    </location>
</feature>
<dbReference type="InterPro" id="IPR027417">
    <property type="entry name" value="P-loop_NTPase"/>
</dbReference>
<accession>A0A0R1KI11</accession>
<dbReference type="PROSITE" id="PS00211">
    <property type="entry name" value="ABC_TRANSPORTER_1"/>
    <property type="match status" value="1"/>
</dbReference>
<keyword evidence="7" id="KW-0694">RNA-binding</keyword>
<dbReference type="Gene3D" id="3.40.50.300">
    <property type="entry name" value="P-loop containing nucleotide triphosphate hydrolases"/>
    <property type="match status" value="1"/>
</dbReference>
<comment type="caution">
    <text evidence="11">The sequence shown here is derived from an EMBL/GenBank/DDBJ whole genome shotgun (WGS) entry which is preliminary data.</text>
</comment>
<evidence type="ECO:0000259" key="9">
    <source>
        <dbReference type="PROSITE" id="PS50893"/>
    </source>
</evidence>